<dbReference type="HAMAP" id="MF_01464_B">
    <property type="entry name" value="SecF_B"/>
    <property type="match status" value="1"/>
</dbReference>
<keyword evidence="5 9" id="KW-0653">Protein transport</keyword>
<dbReference type="InterPro" id="IPR022645">
    <property type="entry name" value="SecD/SecF_bac"/>
</dbReference>
<comment type="function">
    <text evidence="9">Part of the Sec protein translocase complex. Interacts with the SecYEG preprotein conducting channel. SecDF uses the proton motive force (PMF) to complete protein translocation after the ATP-dependent function of SecA.</text>
</comment>
<dbReference type="GO" id="GO:0006605">
    <property type="term" value="P:protein targeting"/>
    <property type="evidence" value="ECO:0007669"/>
    <property type="project" value="UniProtKB-UniRule"/>
</dbReference>
<proteinExistence type="inferred from homology"/>
<feature type="transmembrane region" description="Helical" evidence="9">
    <location>
        <begin position="311"/>
        <end position="337"/>
    </location>
</feature>
<comment type="subunit">
    <text evidence="9">Forms a complex with SecD. Part of the essential Sec protein translocation apparatus which comprises SecA, SecYEG and auxiliary proteins SecDF. Other proteins may also be involved.</text>
</comment>
<evidence type="ECO:0000256" key="2">
    <source>
        <dbReference type="ARBA" id="ARBA00022448"/>
    </source>
</evidence>
<feature type="transmembrane region" description="Helical" evidence="9">
    <location>
        <begin position="286"/>
        <end position="305"/>
    </location>
</feature>
<accession>A0A940DIK6</accession>
<protein>
    <recommendedName>
        <fullName evidence="9">Protein-export membrane protein SecF</fullName>
    </recommendedName>
</protein>
<gene>
    <name evidence="9 11" type="primary">secF</name>
    <name evidence="11" type="ORF">IAB16_03855</name>
</gene>
<feature type="transmembrane region" description="Helical" evidence="9">
    <location>
        <begin position="24"/>
        <end position="44"/>
    </location>
</feature>
<keyword evidence="2 9" id="KW-0813">Transport</keyword>
<feature type="transmembrane region" description="Helical" evidence="9">
    <location>
        <begin position="175"/>
        <end position="196"/>
    </location>
</feature>
<feature type="transmembrane region" description="Helical" evidence="9">
    <location>
        <begin position="232"/>
        <end position="251"/>
    </location>
</feature>
<comment type="caution">
    <text evidence="11">The sequence shown here is derived from an EMBL/GenBank/DDBJ whole genome shotgun (WGS) entry which is preliminary data.</text>
</comment>
<evidence type="ECO:0000256" key="8">
    <source>
        <dbReference type="ARBA" id="ARBA00023136"/>
    </source>
</evidence>
<evidence type="ECO:0000256" key="5">
    <source>
        <dbReference type="ARBA" id="ARBA00022927"/>
    </source>
</evidence>
<dbReference type="InterPro" id="IPR022813">
    <property type="entry name" value="SecD/SecF_arch_bac"/>
</dbReference>
<keyword evidence="8 9" id="KW-0472">Membrane</keyword>
<dbReference type="GO" id="GO:0005886">
    <property type="term" value="C:plasma membrane"/>
    <property type="evidence" value="ECO:0007669"/>
    <property type="project" value="UniProtKB-SubCell"/>
</dbReference>
<name>A0A940DIK6_9FIRM</name>
<dbReference type="PANTHER" id="PTHR30081:SF8">
    <property type="entry name" value="PROTEIN TRANSLOCASE SUBUNIT SECF"/>
    <property type="match status" value="1"/>
</dbReference>
<reference evidence="11" key="1">
    <citation type="submission" date="2020-10" db="EMBL/GenBank/DDBJ databases">
        <authorList>
            <person name="Gilroy R."/>
        </authorList>
    </citation>
    <scope>NUCLEOTIDE SEQUENCE</scope>
    <source>
        <strain evidence="11">517</strain>
    </source>
</reference>
<evidence type="ECO:0000256" key="3">
    <source>
        <dbReference type="ARBA" id="ARBA00022475"/>
    </source>
</evidence>
<keyword evidence="7 9" id="KW-0811">Translocation</keyword>
<dbReference type="Proteomes" id="UP000727857">
    <property type="component" value="Unassembled WGS sequence"/>
</dbReference>
<evidence type="ECO:0000256" key="1">
    <source>
        <dbReference type="ARBA" id="ARBA00004651"/>
    </source>
</evidence>
<evidence type="ECO:0000256" key="6">
    <source>
        <dbReference type="ARBA" id="ARBA00022989"/>
    </source>
</evidence>
<keyword evidence="6 9" id="KW-1133">Transmembrane helix</keyword>
<feature type="domain" description="Protein export membrane protein SecD/SecF C-terminal" evidence="10">
    <location>
        <begin position="161"/>
        <end position="337"/>
    </location>
</feature>
<organism evidence="11 12">
    <name type="scientific">Candidatus Stercoripulliclostridium pullicola</name>
    <dbReference type="NCBI Taxonomy" id="2840953"/>
    <lineage>
        <taxon>Bacteria</taxon>
        <taxon>Bacillati</taxon>
        <taxon>Bacillota</taxon>
        <taxon>Clostridia</taxon>
        <taxon>Eubacteriales</taxon>
        <taxon>Candidatus Stercoripulliclostridium</taxon>
    </lineage>
</organism>
<evidence type="ECO:0000313" key="11">
    <source>
        <dbReference type="EMBL" id="MBO8424130.1"/>
    </source>
</evidence>
<sequence>MKDSKALAKIKLSLQKLPISKNTYYWFILPAVIIFIALVCGSVYTGNNQYDGFANIGIDFRGGTVLTVQMDGAEMLGGNREANLELITEVVERNGALVSSDQDSGSNTLIVRYPNSIEVDGIRSDYNSAERTEEMIAINRKIAEEVVSAFKAKYGDSVEVRANPEMINATASENLIQKALLSVGIAMLLMLIYIAFRFDFFSGLAALCAQLHDVIIMLSLVIIFRIQINSSLIAGIITIVAYSINNTIVIFDRVRENMAPYKHKDKSKLDFGYIIDTSVTESLTRALFTSFTTLITIIVLAAWGVQSLTNFALPIIFGILAGLYSSIFLAPSIWGLIMNARRNKQRKAKKAAAMRGRRR</sequence>
<dbReference type="GO" id="GO:0065002">
    <property type="term" value="P:intracellular protein transmembrane transport"/>
    <property type="evidence" value="ECO:0007669"/>
    <property type="project" value="UniProtKB-UniRule"/>
</dbReference>
<comment type="similarity">
    <text evidence="9">Belongs to the SecD/SecF family. SecF subfamily.</text>
</comment>
<dbReference type="GO" id="GO:0015450">
    <property type="term" value="F:protein-transporting ATPase activity"/>
    <property type="evidence" value="ECO:0007669"/>
    <property type="project" value="InterPro"/>
</dbReference>
<dbReference type="InterPro" id="IPR022646">
    <property type="entry name" value="SecD/SecF_CS"/>
</dbReference>
<reference evidence="11" key="2">
    <citation type="journal article" date="2021" name="PeerJ">
        <title>Extensive microbial diversity within the chicken gut microbiome revealed by metagenomics and culture.</title>
        <authorList>
            <person name="Gilroy R."/>
            <person name="Ravi A."/>
            <person name="Getino M."/>
            <person name="Pursley I."/>
            <person name="Horton D.L."/>
            <person name="Alikhan N.F."/>
            <person name="Baker D."/>
            <person name="Gharbi K."/>
            <person name="Hall N."/>
            <person name="Watson M."/>
            <person name="Adriaenssens E.M."/>
            <person name="Foster-Nyarko E."/>
            <person name="Jarju S."/>
            <person name="Secka A."/>
            <person name="Antonio M."/>
            <person name="Oren A."/>
            <person name="Chaudhuri R.R."/>
            <person name="La Ragione R."/>
            <person name="Hildebrand F."/>
            <person name="Pallen M.J."/>
        </authorList>
    </citation>
    <scope>NUCLEOTIDE SEQUENCE</scope>
    <source>
        <strain evidence="11">517</strain>
    </source>
</reference>
<dbReference type="Pfam" id="PF02355">
    <property type="entry name" value="SecD_SecF_C"/>
    <property type="match status" value="1"/>
</dbReference>
<dbReference type="EMBL" id="JADINF010000097">
    <property type="protein sequence ID" value="MBO8424130.1"/>
    <property type="molecule type" value="Genomic_DNA"/>
</dbReference>
<dbReference type="Pfam" id="PF07549">
    <property type="entry name" value="Sec_GG"/>
    <property type="match status" value="1"/>
</dbReference>
<dbReference type="PANTHER" id="PTHR30081">
    <property type="entry name" value="PROTEIN-EXPORT MEMBRANE PROTEIN SEC"/>
    <property type="match status" value="1"/>
</dbReference>
<evidence type="ECO:0000256" key="7">
    <source>
        <dbReference type="ARBA" id="ARBA00023010"/>
    </source>
</evidence>
<dbReference type="InterPro" id="IPR048634">
    <property type="entry name" value="SecD_SecF_C"/>
</dbReference>
<evidence type="ECO:0000313" key="12">
    <source>
        <dbReference type="Proteomes" id="UP000727857"/>
    </source>
</evidence>
<dbReference type="GO" id="GO:0043952">
    <property type="term" value="P:protein transport by the Sec complex"/>
    <property type="evidence" value="ECO:0007669"/>
    <property type="project" value="UniProtKB-UniRule"/>
</dbReference>
<keyword evidence="4 9" id="KW-0812">Transmembrane</keyword>
<comment type="subcellular location">
    <subcellularLocation>
        <location evidence="1 9">Cell membrane</location>
        <topology evidence="1 9">Multi-pass membrane protein</topology>
    </subcellularLocation>
</comment>
<dbReference type="SUPFAM" id="SSF82866">
    <property type="entry name" value="Multidrug efflux transporter AcrB transmembrane domain"/>
    <property type="match status" value="1"/>
</dbReference>
<dbReference type="InterPro" id="IPR005665">
    <property type="entry name" value="SecF_bac"/>
</dbReference>
<evidence type="ECO:0000256" key="9">
    <source>
        <dbReference type="HAMAP-Rule" id="MF_01464"/>
    </source>
</evidence>
<dbReference type="NCBIfam" id="TIGR00966">
    <property type="entry name" value="transloc_SecF"/>
    <property type="match status" value="1"/>
</dbReference>
<dbReference type="Gene3D" id="1.20.1640.10">
    <property type="entry name" value="Multidrug efflux transporter AcrB transmembrane domain"/>
    <property type="match status" value="1"/>
</dbReference>
<comment type="caution">
    <text evidence="9">Lacks conserved residue(s) required for the propagation of feature annotation.</text>
</comment>
<dbReference type="AlphaFoldDB" id="A0A940DIK6"/>
<evidence type="ECO:0000259" key="10">
    <source>
        <dbReference type="Pfam" id="PF02355"/>
    </source>
</evidence>
<keyword evidence="3 9" id="KW-1003">Cell membrane</keyword>
<evidence type="ECO:0000256" key="4">
    <source>
        <dbReference type="ARBA" id="ARBA00022692"/>
    </source>
</evidence>
<dbReference type="PRINTS" id="PR01755">
    <property type="entry name" value="SECFTRNLCASE"/>
</dbReference>